<dbReference type="AlphaFoldDB" id="A0AAV4UJ55"/>
<evidence type="ECO:0000313" key="1">
    <source>
        <dbReference type="EMBL" id="GIY57634.1"/>
    </source>
</evidence>
<proteinExistence type="predicted"/>
<protein>
    <submittedName>
        <fullName evidence="1">Uncharacterized protein</fullName>
    </submittedName>
</protein>
<sequence length="68" mass="7472">MPLAASMTVGRPTILYKQPVKQQKVGTDTIWVCLKLGNDEGLPCLNGSTQVDDLQQVTGQKTVNRRET</sequence>
<evidence type="ECO:0000313" key="2">
    <source>
        <dbReference type="Proteomes" id="UP001054945"/>
    </source>
</evidence>
<reference evidence="1 2" key="1">
    <citation type="submission" date="2021-06" db="EMBL/GenBank/DDBJ databases">
        <title>Caerostris extrusa draft genome.</title>
        <authorList>
            <person name="Kono N."/>
            <person name="Arakawa K."/>
        </authorList>
    </citation>
    <scope>NUCLEOTIDE SEQUENCE [LARGE SCALE GENOMIC DNA]</scope>
</reference>
<accession>A0AAV4UJ55</accession>
<gene>
    <name evidence="1" type="ORF">CEXT_60801</name>
</gene>
<organism evidence="1 2">
    <name type="scientific">Caerostris extrusa</name>
    <name type="common">Bark spider</name>
    <name type="synonym">Caerostris bankana</name>
    <dbReference type="NCBI Taxonomy" id="172846"/>
    <lineage>
        <taxon>Eukaryota</taxon>
        <taxon>Metazoa</taxon>
        <taxon>Ecdysozoa</taxon>
        <taxon>Arthropoda</taxon>
        <taxon>Chelicerata</taxon>
        <taxon>Arachnida</taxon>
        <taxon>Araneae</taxon>
        <taxon>Araneomorphae</taxon>
        <taxon>Entelegynae</taxon>
        <taxon>Araneoidea</taxon>
        <taxon>Araneidae</taxon>
        <taxon>Caerostris</taxon>
    </lineage>
</organism>
<comment type="caution">
    <text evidence="1">The sequence shown here is derived from an EMBL/GenBank/DDBJ whole genome shotgun (WGS) entry which is preliminary data.</text>
</comment>
<dbReference type="EMBL" id="BPLR01012936">
    <property type="protein sequence ID" value="GIY57634.1"/>
    <property type="molecule type" value="Genomic_DNA"/>
</dbReference>
<name>A0AAV4UJ55_CAEEX</name>
<keyword evidence="2" id="KW-1185">Reference proteome</keyword>
<dbReference type="Proteomes" id="UP001054945">
    <property type="component" value="Unassembled WGS sequence"/>
</dbReference>